<keyword evidence="8" id="KW-1185">Reference proteome</keyword>
<keyword evidence="4 6" id="KW-1133">Transmembrane helix</keyword>
<dbReference type="RefSeq" id="WP_345973375.1">
    <property type="nucleotide sequence ID" value="NZ_CP147920.1"/>
</dbReference>
<reference evidence="7 8" key="1">
    <citation type="submission" date="2024-03" db="EMBL/GenBank/DDBJ databases">
        <title>Sulfurimonas sp. HSL3-1.</title>
        <authorList>
            <person name="Wang S."/>
        </authorList>
    </citation>
    <scope>NUCLEOTIDE SEQUENCE [LARGE SCALE GENOMIC DNA]</scope>
    <source>
        <strain evidence="7 8">HSL3-1</strain>
    </source>
</reference>
<keyword evidence="2" id="KW-1003">Cell membrane</keyword>
<keyword evidence="3 6" id="KW-0812">Transmembrane</keyword>
<evidence type="ECO:0000256" key="3">
    <source>
        <dbReference type="ARBA" id="ARBA00022692"/>
    </source>
</evidence>
<feature type="transmembrane region" description="Helical" evidence="6">
    <location>
        <begin position="67"/>
        <end position="88"/>
    </location>
</feature>
<feature type="transmembrane region" description="Helical" evidence="6">
    <location>
        <begin position="6"/>
        <end position="28"/>
    </location>
</feature>
<dbReference type="Proteomes" id="UP001447842">
    <property type="component" value="Chromosome"/>
</dbReference>
<evidence type="ECO:0000256" key="2">
    <source>
        <dbReference type="ARBA" id="ARBA00022475"/>
    </source>
</evidence>
<organism evidence="7 8">
    <name type="scientific">Sulfurimonas diazotrophicus</name>
    <dbReference type="NCBI Taxonomy" id="3131939"/>
    <lineage>
        <taxon>Bacteria</taxon>
        <taxon>Pseudomonadati</taxon>
        <taxon>Campylobacterota</taxon>
        <taxon>Epsilonproteobacteria</taxon>
        <taxon>Campylobacterales</taxon>
        <taxon>Sulfurimonadaceae</taxon>
        <taxon>Sulfurimonas</taxon>
    </lineage>
</organism>
<evidence type="ECO:0000256" key="4">
    <source>
        <dbReference type="ARBA" id="ARBA00022989"/>
    </source>
</evidence>
<evidence type="ECO:0000256" key="5">
    <source>
        <dbReference type="ARBA" id="ARBA00023136"/>
    </source>
</evidence>
<keyword evidence="5 6" id="KW-0472">Membrane</keyword>
<accession>A0ABZ3HCD7</accession>
<dbReference type="PANTHER" id="PTHR30086:SF20">
    <property type="entry name" value="ARGININE EXPORTER PROTEIN ARGO-RELATED"/>
    <property type="match status" value="1"/>
</dbReference>
<evidence type="ECO:0000256" key="6">
    <source>
        <dbReference type="SAM" id="Phobius"/>
    </source>
</evidence>
<proteinExistence type="predicted"/>
<feature type="transmembrane region" description="Helical" evidence="6">
    <location>
        <begin position="143"/>
        <end position="163"/>
    </location>
</feature>
<comment type="subcellular location">
    <subcellularLocation>
        <location evidence="1">Cell membrane</location>
        <topology evidence="1">Multi-pass membrane protein</topology>
    </subcellularLocation>
</comment>
<feature type="transmembrane region" description="Helical" evidence="6">
    <location>
        <begin position="108"/>
        <end position="131"/>
    </location>
</feature>
<protein>
    <submittedName>
        <fullName evidence="7">LysE family translocator</fullName>
    </submittedName>
</protein>
<evidence type="ECO:0000313" key="7">
    <source>
        <dbReference type="EMBL" id="XAU16009.1"/>
    </source>
</evidence>
<sequence length="200" mass="21088">MTLYDLAAFSVAMFLLAATPGPGAFITVSKALASGFNATLPVIAGIVAGDLVFLLAAIYGLAAIAEVFSLLFVMIKYAGAAYLIWLGVQLWRAPPKQMRVAASKKYGFLSGLSITLGNPKVILFYLGFLPAFVDLHALESVDVVLTALALALILGSVMLFYAFSAARTGMLFKSEQSQKRLKRTAGSVMIGTGSVLLAKA</sequence>
<dbReference type="Pfam" id="PF01810">
    <property type="entry name" value="LysE"/>
    <property type="match status" value="1"/>
</dbReference>
<evidence type="ECO:0000256" key="1">
    <source>
        <dbReference type="ARBA" id="ARBA00004651"/>
    </source>
</evidence>
<evidence type="ECO:0000313" key="8">
    <source>
        <dbReference type="Proteomes" id="UP001447842"/>
    </source>
</evidence>
<dbReference type="EMBL" id="CP147920">
    <property type="protein sequence ID" value="XAU16009.1"/>
    <property type="molecule type" value="Genomic_DNA"/>
</dbReference>
<gene>
    <name evidence="7" type="ORF">WCY31_04710</name>
</gene>
<name>A0ABZ3HCD7_9BACT</name>
<feature type="transmembrane region" description="Helical" evidence="6">
    <location>
        <begin position="40"/>
        <end position="61"/>
    </location>
</feature>
<dbReference type="PANTHER" id="PTHR30086">
    <property type="entry name" value="ARGININE EXPORTER PROTEIN ARGO"/>
    <property type="match status" value="1"/>
</dbReference>
<dbReference type="InterPro" id="IPR001123">
    <property type="entry name" value="LeuE-type"/>
</dbReference>